<sequence length="351" mass="39394">MVKISKQPQTPSEEAGPGSKPHFQATSDSPQTLDHDFLSSLTGSLSVRDQEIAEHGQPQKPDNPNPPQSGSGSHSEMTPARPAPASRESPTDRSGGIRREQIRYQVHRTLDLMSMVCWGDLKAAVSALRRSYLLALRRIERGDQNTPLFDLNDPDPDPDLSHDNHRFTEEYQDWVFPVEDNSVVVHFPRRIRRHRRRRGETRVVINDRAFPVGEAIVVRLHGPRSRSRSETGRCRNPRYTQAQGHRAGHAARRGPAPLPRGQGNHLRQSLHNLPEDDTVGNAAHQTTEDHSQTNTATVPPPGDMPDACEPSSRPCNISSGIGPKSPHHTARYRQEWINFIRREAHNNPFVL</sequence>
<evidence type="ECO:0000313" key="2">
    <source>
        <dbReference type="EMBL" id="KIW96336.1"/>
    </source>
</evidence>
<feature type="compositionally biased region" description="Polar residues" evidence="1">
    <location>
        <begin position="1"/>
        <end position="12"/>
    </location>
</feature>
<dbReference type="EMBL" id="KN846983">
    <property type="protein sequence ID" value="KIW96336.1"/>
    <property type="molecule type" value="Genomic_DNA"/>
</dbReference>
<organism evidence="2 3">
    <name type="scientific">Cladophialophora bantiana (strain ATCC 10958 / CBS 173.52 / CDC B-1940 / NIH 8579)</name>
    <name type="common">Xylohypha bantiana</name>
    <dbReference type="NCBI Taxonomy" id="1442370"/>
    <lineage>
        <taxon>Eukaryota</taxon>
        <taxon>Fungi</taxon>
        <taxon>Dikarya</taxon>
        <taxon>Ascomycota</taxon>
        <taxon>Pezizomycotina</taxon>
        <taxon>Eurotiomycetes</taxon>
        <taxon>Chaetothyriomycetidae</taxon>
        <taxon>Chaetothyriales</taxon>
        <taxon>Herpotrichiellaceae</taxon>
        <taxon>Cladophialophora</taxon>
    </lineage>
</organism>
<evidence type="ECO:0000256" key="1">
    <source>
        <dbReference type="SAM" id="MobiDB-lite"/>
    </source>
</evidence>
<name>A0A0D2F281_CLAB1</name>
<dbReference type="AlphaFoldDB" id="A0A0D2F281"/>
<dbReference type="RefSeq" id="XP_016623005.1">
    <property type="nucleotide sequence ID" value="XM_016761155.1"/>
</dbReference>
<evidence type="ECO:0000313" key="3">
    <source>
        <dbReference type="Proteomes" id="UP000053789"/>
    </source>
</evidence>
<feature type="compositionally biased region" description="Low complexity" evidence="1">
    <location>
        <begin position="79"/>
        <end position="88"/>
    </location>
</feature>
<dbReference type="Proteomes" id="UP000053789">
    <property type="component" value="Unassembled WGS sequence"/>
</dbReference>
<protein>
    <submittedName>
        <fullName evidence="2">Uncharacterized protein</fullName>
    </submittedName>
</protein>
<feature type="region of interest" description="Disordered" evidence="1">
    <location>
        <begin position="221"/>
        <end position="327"/>
    </location>
</feature>
<keyword evidence="3" id="KW-1185">Reference proteome</keyword>
<dbReference type="GeneID" id="27696333"/>
<gene>
    <name evidence="2" type="ORF">Z519_03405</name>
</gene>
<dbReference type="VEuPathDB" id="FungiDB:Z519_03405"/>
<feature type="compositionally biased region" description="Low complexity" evidence="1">
    <location>
        <begin position="253"/>
        <end position="263"/>
    </location>
</feature>
<feature type="region of interest" description="Disordered" evidence="1">
    <location>
        <begin position="1"/>
        <end position="100"/>
    </location>
</feature>
<proteinExistence type="predicted"/>
<dbReference type="OrthoDB" id="10598148at2759"/>
<feature type="compositionally biased region" description="Basic and acidic residues" evidence="1">
    <location>
        <begin position="89"/>
        <end position="100"/>
    </location>
</feature>
<dbReference type="HOGENOM" id="CLU_789888_0_0_1"/>
<reference evidence="2" key="1">
    <citation type="submission" date="2015-01" db="EMBL/GenBank/DDBJ databases">
        <title>The Genome Sequence of Cladophialophora bantiana CBS 173.52.</title>
        <authorList>
            <consortium name="The Broad Institute Genomics Platform"/>
            <person name="Cuomo C."/>
            <person name="de Hoog S."/>
            <person name="Gorbushina A."/>
            <person name="Stielow B."/>
            <person name="Teixiera M."/>
            <person name="Abouelleil A."/>
            <person name="Chapman S.B."/>
            <person name="Priest M."/>
            <person name="Young S.K."/>
            <person name="Wortman J."/>
            <person name="Nusbaum C."/>
            <person name="Birren B."/>
        </authorList>
    </citation>
    <scope>NUCLEOTIDE SEQUENCE [LARGE SCALE GENOMIC DNA]</scope>
    <source>
        <strain evidence="2">CBS 173.52</strain>
    </source>
</reference>
<accession>A0A0D2F281</accession>